<dbReference type="NCBIfam" id="TIGR03696">
    <property type="entry name" value="Rhs_assc_core"/>
    <property type="match status" value="1"/>
</dbReference>
<protein>
    <submittedName>
        <fullName evidence="2">RHS repeat-associated protein</fullName>
    </submittedName>
</protein>
<feature type="domain" description="Hint" evidence="1">
    <location>
        <begin position="422"/>
        <end position="526"/>
    </location>
</feature>
<dbReference type="CDD" id="cd00081">
    <property type="entry name" value="Hint"/>
    <property type="match status" value="1"/>
</dbReference>
<evidence type="ECO:0000313" key="3">
    <source>
        <dbReference type="Proteomes" id="UP000542674"/>
    </source>
</evidence>
<dbReference type="InterPro" id="IPR022385">
    <property type="entry name" value="Rhs_assc_core"/>
</dbReference>
<name>A0A7W7T3R9_9PSEU</name>
<keyword evidence="3" id="KW-1185">Reference proteome</keyword>
<dbReference type="Pfam" id="PF07591">
    <property type="entry name" value="PT-HINT"/>
    <property type="match status" value="1"/>
</dbReference>
<gene>
    <name evidence="2" type="ORF">F4559_003388</name>
</gene>
<evidence type="ECO:0000313" key="2">
    <source>
        <dbReference type="EMBL" id="MBB4966029.1"/>
    </source>
</evidence>
<accession>A0A7W7T3R9</accession>
<dbReference type="AlphaFoldDB" id="A0A7W7T3R9"/>
<dbReference type="InterPro" id="IPR036844">
    <property type="entry name" value="Hint_dom_sf"/>
</dbReference>
<comment type="caution">
    <text evidence="2">The sequence shown here is derived from an EMBL/GenBank/DDBJ whole genome shotgun (WGS) entry which is preliminary data.</text>
</comment>
<dbReference type="InterPro" id="IPR003587">
    <property type="entry name" value="Hint_dom_N"/>
</dbReference>
<dbReference type="EMBL" id="JACHJS010000001">
    <property type="protein sequence ID" value="MBB4966029.1"/>
    <property type="molecule type" value="Genomic_DNA"/>
</dbReference>
<reference evidence="2 3" key="1">
    <citation type="submission" date="2020-08" db="EMBL/GenBank/DDBJ databases">
        <title>Sequencing the genomes of 1000 actinobacteria strains.</title>
        <authorList>
            <person name="Klenk H.-P."/>
        </authorList>
    </citation>
    <scope>NUCLEOTIDE SEQUENCE [LARGE SCALE GENOMIC DNA]</scope>
    <source>
        <strain evidence="2 3">DSM 45084</strain>
    </source>
</reference>
<dbReference type="SMART" id="SM00306">
    <property type="entry name" value="HintN"/>
    <property type="match status" value="1"/>
</dbReference>
<evidence type="ECO:0000259" key="1">
    <source>
        <dbReference type="SMART" id="SM00306"/>
    </source>
</evidence>
<organism evidence="2 3">
    <name type="scientific">Saccharothrix violaceirubra</name>
    <dbReference type="NCBI Taxonomy" id="413306"/>
    <lineage>
        <taxon>Bacteria</taxon>
        <taxon>Bacillati</taxon>
        <taxon>Actinomycetota</taxon>
        <taxon>Actinomycetes</taxon>
        <taxon>Pseudonocardiales</taxon>
        <taxon>Pseudonocardiaceae</taxon>
        <taxon>Saccharothrix</taxon>
    </lineage>
</organism>
<proteinExistence type="predicted"/>
<dbReference type="Gene3D" id="2.180.10.10">
    <property type="entry name" value="RHS repeat-associated core"/>
    <property type="match status" value="1"/>
</dbReference>
<dbReference type="InterPro" id="IPR032722">
    <property type="entry name" value="Deaminase_XOO_2897"/>
</dbReference>
<dbReference type="Gene3D" id="2.170.16.10">
    <property type="entry name" value="Hedgehog/Intein (Hint) domain"/>
    <property type="match status" value="1"/>
</dbReference>
<dbReference type="SUPFAM" id="SSF51294">
    <property type="entry name" value="Hedgehog/intein (Hint) domain"/>
    <property type="match status" value="1"/>
</dbReference>
<dbReference type="RefSeq" id="WP_184669790.1">
    <property type="nucleotide sequence ID" value="NZ_BAABAI010000002.1"/>
</dbReference>
<dbReference type="Pfam" id="PF14440">
    <property type="entry name" value="XOO_2897-deam"/>
    <property type="match status" value="1"/>
</dbReference>
<sequence length="694" mass="72423">MAFNAYDELVTDGGTTNTYDALNRLVGTGSRTLSYEGLTRTISAAGTDTYSNLPDGTPLGVRQGTTRSLSVTDLHTDVVATVDPTTGMLVSSRAYGPFGDVQSTTGTPPALGYQHQWTDPTTGDVNMGARWYQSGTGAFSSRDTAALDPRDLLNANRHAYAASNPLTSIDPSGNWWTPVPTPVLPIGVAIPVLAAGGAAVGVGAMGTVAAIGAAAVVGGFIGYALYEASVTRSVKNKFKISINRGGRGGIRYPDGQKPVTGNIGTVVTPDIVSFPSDWGSSWGDEVSAWVGGWATQSAPAVSQAVLEELARAARVRDNALTEAARPELSQTISGSVQALIDAAASAPAIALGNLVSGGKEQAFAPTDTQQATPFLPAQEYLDDSCHTGGRLGTDPFGQVTRGASIWTCGDAPGAGSSGDCVSNSFTPETPVLMADGTTKPIEDVNVGDEVMASDPVDGRTESRPVTATIVGAGEKTLVDVTVDADGDGDSDGVITATDGHPFWVDSAAEWREASELHAGDLLRTPAGSTVWILAVATHTLLKRVHNLTVNGLHTYYVLAGLIAVLVHNSSGCGPVAYGSTELSRIAVKHRIQAGIEAGQNVAIYSIELPNGRIANLAFVNTVRRTHSEGHADEFFAGIGLDPRSVRDIYSERNFCLTEGHECAGRMSKFVNARLSWSFEHGENAAAAIRRYIFG</sequence>
<dbReference type="Proteomes" id="UP000542674">
    <property type="component" value="Unassembled WGS sequence"/>
</dbReference>